<sequence length="306" mass="35471">MDRALRDRIQDVLTALESLREEQDRWIACIRSPSQDRSDEIEDAQPDLQVLTEQIRAIQNSVALMAANQEYLHGAIQDRANGNQLMASDYVEIDPMPYEEFDEEYVPRPSEDLGPLEKWKCAVCENTIKGSWQKRHQHIKAHEKWRILCPAPDCTTMMAVNGLDPHLKKRHNMVRGSLPLMERLQMNLELDRLTREAVGLEWTYFPPQNRLTPEEPPVASPCKICGLRIADLTKKRCHVGTHRNLKIPCPFRNCSHSGNLRPLETHIKRKHGKKKKHLGQQENDRFEASKRQFYNEADAAMGEYFD</sequence>
<dbReference type="Proteomes" id="UP000095287">
    <property type="component" value="Unplaced"/>
</dbReference>
<reference evidence="3" key="1">
    <citation type="submission" date="2016-11" db="UniProtKB">
        <authorList>
            <consortium name="WormBaseParasite"/>
        </authorList>
    </citation>
    <scope>IDENTIFICATION</scope>
</reference>
<dbReference type="AlphaFoldDB" id="A0A1I8AL83"/>
<feature type="region of interest" description="Disordered" evidence="1">
    <location>
        <begin position="268"/>
        <end position="287"/>
    </location>
</feature>
<protein>
    <submittedName>
        <fullName evidence="3">C2H2-type domain-containing protein</fullName>
    </submittedName>
</protein>
<evidence type="ECO:0000313" key="2">
    <source>
        <dbReference type="Proteomes" id="UP000095287"/>
    </source>
</evidence>
<keyword evidence="2" id="KW-1185">Reference proteome</keyword>
<organism evidence="2 3">
    <name type="scientific">Steinernema glaseri</name>
    <dbReference type="NCBI Taxonomy" id="37863"/>
    <lineage>
        <taxon>Eukaryota</taxon>
        <taxon>Metazoa</taxon>
        <taxon>Ecdysozoa</taxon>
        <taxon>Nematoda</taxon>
        <taxon>Chromadorea</taxon>
        <taxon>Rhabditida</taxon>
        <taxon>Tylenchina</taxon>
        <taxon>Panagrolaimomorpha</taxon>
        <taxon>Strongyloidoidea</taxon>
        <taxon>Steinernematidae</taxon>
        <taxon>Steinernema</taxon>
    </lineage>
</organism>
<name>A0A1I8AL83_9BILA</name>
<dbReference type="WBParaSite" id="L893_g6927.t1">
    <property type="protein sequence ID" value="L893_g6927.t1"/>
    <property type="gene ID" value="L893_g6927"/>
</dbReference>
<evidence type="ECO:0000313" key="3">
    <source>
        <dbReference type="WBParaSite" id="L893_g6927.t1"/>
    </source>
</evidence>
<accession>A0A1I8AL83</accession>
<proteinExistence type="predicted"/>
<feature type="compositionally biased region" description="Basic residues" evidence="1">
    <location>
        <begin position="268"/>
        <end position="278"/>
    </location>
</feature>
<evidence type="ECO:0000256" key="1">
    <source>
        <dbReference type="SAM" id="MobiDB-lite"/>
    </source>
</evidence>